<dbReference type="GO" id="GO:0050661">
    <property type="term" value="F:NADP binding"/>
    <property type="evidence" value="ECO:0007669"/>
    <property type="project" value="InterPro"/>
</dbReference>
<comment type="similarity">
    <text evidence="2">Belongs to the FAD-binding monooxygenase family.</text>
</comment>
<dbReference type="EMBL" id="KV878889">
    <property type="protein sequence ID" value="OJJ88417.1"/>
    <property type="molecule type" value="Genomic_DNA"/>
</dbReference>
<dbReference type="STRING" id="1160497.A0A1L9VX05"/>
<dbReference type="PANTHER" id="PTHR42877:SF7">
    <property type="entry name" value="FLAVIN-BINDING MONOOXYGENASE-RELATED"/>
    <property type="match status" value="1"/>
</dbReference>
<comment type="cofactor">
    <cofactor evidence="1">
        <name>FAD</name>
        <dbReference type="ChEBI" id="CHEBI:57692"/>
    </cofactor>
</comment>
<proteinExistence type="inferred from homology"/>
<organism evidence="6 7">
    <name type="scientific">Aspergillus glaucus CBS 516.65</name>
    <dbReference type="NCBI Taxonomy" id="1160497"/>
    <lineage>
        <taxon>Eukaryota</taxon>
        <taxon>Fungi</taxon>
        <taxon>Dikarya</taxon>
        <taxon>Ascomycota</taxon>
        <taxon>Pezizomycotina</taxon>
        <taxon>Eurotiomycetes</taxon>
        <taxon>Eurotiomycetidae</taxon>
        <taxon>Eurotiales</taxon>
        <taxon>Aspergillaceae</taxon>
        <taxon>Aspergillus</taxon>
        <taxon>Aspergillus subgen. Aspergillus</taxon>
    </lineage>
</organism>
<dbReference type="InterPro" id="IPR036188">
    <property type="entry name" value="FAD/NAD-bd_sf"/>
</dbReference>
<gene>
    <name evidence="6" type="ORF">ASPGLDRAFT_117031</name>
</gene>
<evidence type="ECO:0000256" key="2">
    <source>
        <dbReference type="ARBA" id="ARBA00010139"/>
    </source>
</evidence>
<dbReference type="Proteomes" id="UP000184300">
    <property type="component" value="Unassembled WGS sequence"/>
</dbReference>
<protein>
    <submittedName>
        <fullName evidence="6">Uncharacterized protein</fullName>
    </submittedName>
</protein>
<keyword evidence="5" id="KW-0560">Oxidoreductase</keyword>
<keyword evidence="4" id="KW-0274">FAD</keyword>
<name>A0A1L9VX05_ASPGL</name>
<dbReference type="InterPro" id="IPR051209">
    <property type="entry name" value="FAD-bind_Monooxygenase_sf"/>
</dbReference>
<evidence type="ECO:0000256" key="5">
    <source>
        <dbReference type="ARBA" id="ARBA00023002"/>
    </source>
</evidence>
<reference evidence="7" key="1">
    <citation type="journal article" date="2017" name="Genome Biol.">
        <title>Comparative genomics reveals high biological diversity and specific adaptations in the industrially and medically important fungal genus Aspergillus.</title>
        <authorList>
            <person name="de Vries R.P."/>
            <person name="Riley R."/>
            <person name="Wiebenga A."/>
            <person name="Aguilar-Osorio G."/>
            <person name="Amillis S."/>
            <person name="Uchima C.A."/>
            <person name="Anderluh G."/>
            <person name="Asadollahi M."/>
            <person name="Askin M."/>
            <person name="Barry K."/>
            <person name="Battaglia E."/>
            <person name="Bayram O."/>
            <person name="Benocci T."/>
            <person name="Braus-Stromeyer S.A."/>
            <person name="Caldana C."/>
            <person name="Canovas D."/>
            <person name="Cerqueira G.C."/>
            <person name="Chen F."/>
            <person name="Chen W."/>
            <person name="Choi C."/>
            <person name="Clum A."/>
            <person name="Dos Santos R.A."/>
            <person name="Damasio A.R."/>
            <person name="Diallinas G."/>
            <person name="Emri T."/>
            <person name="Fekete E."/>
            <person name="Flipphi M."/>
            <person name="Freyberg S."/>
            <person name="Gallo A."/>
            <person name="Gournas C."/>
            <person name="Habgood R."/>
            <person name="Hainaut M."/>
            <person name="Harispe M.L."/>
            <person name="Henrissat B."/>
            <person name="Hilden K.S."/>
            <person name="Hope R."/>
            <person name="Hossain A."/>
            <person name="Karabika E."/>
            <person name="Karaffa L."/>
            <person name="Karanyi Z."/>
            <person name="Krasevec N."/>
            <person name="Kuo A."/>
            <person name="Kusch H."/>
            <person name="LaButti K."/>
            <person name="Lagendijk E.L."/>
            <person name="Lapidus A."/>
            <person name="Levasseur A."/>
            <person name="Lindquist E."/>
            <person name="Lipzen A."/>
            <person name="Logrieco A.F."/>
            <person name="MacCabe A."/>
            <person name="Maekelae M.R."/>
            <person name="Malavazi I."/>
            <person name="Melin P."/>
            <person name="Meyer V."/>
            <person name="Mielnichuk N."/>
            <person name="Miskei M."/>
            <person name="Molnar A.P."/>
            <person name="Mule G."/>
            <person name="Ngan C.Y."/>
            <person name="Orejas M."/>
            <person name="Orosz E."/>
            <person name="Ouedraogo J.P."/>
            <person name="Overkamp K.M."/>
            <person name="Park H.-S."/>
            <person name="Perrone G."/>
            <person name="Piumi F."/>
            <person name="Punt P.J."/>
            <person name="Ram A.F."/>
            <person name="Ramon A."/>
            <person name="Rauscher S."/>
            <person name="Record E."/>
            <person name="Riano-Pachon D.M."/>
            <person name="Robert V."/>
            <person name="Roehrig J."/>
            <person name="Ruller R."/>
            <person name="Salamov A."/>
            <person name="Salih N.S."/>
            <person name="Samson R.A."/>
            <person name="Sandor E."/>
            <person name="Sanguinetti M."/>
            <person name="Schuetze T."/>
            <person name="Sepcic K."/>
            <person name="Shelest E."/>
            <person name="Sherlock G."/>
            <person name="Sophianopoulou V."/>
            <person name="Squina F.M."/>
            <person name="Sun H."/>
            <person name="Susca A."/>
            <person name="Todd R.B."/>
            <person name="Tsang A."/>
            <person name="Unkles S.E."/>
            <person name="van de Wiele N."/>
            <person name="van Rossen-Uffink D."/>
            <person name="Oliveira J.V."/>
            <person name="Vesth T.C."/>
            <person name="Visser J."/>
            <person name="Yu J.-H."/>
            <person name="Zhou M."/>
            <person name="Andersen M.R."/>
            <person name="Archer D.B."/>
            <person name="Baker S.E."/>
            <person name="Benoit I."/>
            <person name="Brakhage A.A."/>
            <person name="Braus G.H."/>
            <person name="Fischer R."/>
            <person name="Frisvad J.C."/>
            <person name="Goldman G.H."/>
            <person name="Houbraken J."/>
            <person name="Oakley B."/>
            <person name="Pocsi I."/>
            <person name="Scazzocchio C."/>
            <person name="Seiboth B."/>
            <person name="vanKuyk P.A."/>
            <person name="Wortman J."/>
            <person name="Dyer P.S."/>
            <person name="Grigoriev I.V."/>
        </authorList>
    </citation>
    <scope>NUCLEOTIDE SEQUENCE [LARGE SCALE GENOMIC DNA]</scope>
    <source>
        <strain evidence="7">CBS 516.65</strain>
    </source>
</reference>
<dbReference type="Gene3D" id="3.50.50.60">
    <property type="entry name" value="FAD/NAD(P)-binding domain"/>
    <property type="match status" value="2"/>
</dbReference>
<dbReference type="VEuPathDB" id="FungiDB:ASPGLDRAFT_117031"/>
<dbReference type="PANTHER" id="PTHR42877">
    <property type="entry name" value="L-ORNITHINE N(5)-MONOOXYGENASE-RELATED"/>
    <property type="match status" value="1"/>
</dbReference>
<dbReference type="RefSeq" id="XP_022405093.1">
    <property type="nucleotide sequence ID" value="XM_022539832.1"/>
</dbReference>
<evidence type="ECO:0000313" key="6">
    <source>
        <dbReference type="EMBL" id="OJJ88417.1"/>
    </source>
</evidence>
<dbReference type="GeneID" id="34456093"/>
<dbReference type="GO" id="GO:0004499">
    <property type="term" value="F:N,N-dimethylaniline monooxygenase activity"/>
    <property type="evidence" value="ECO:0007669"/>
    <property type="project" value="InterPro"/>
</dbReference>
<evidence type="ECO:0000256" key="1">
    <source>
        <dbReference type="ARBA" id="ARBA00001974"/>
    </source>
</evidence>
<dbReference type="AlphaFoldDB" id="A0A1L9VX05"/>
<dbReference type="InterPro" id="IPR020946">
    <property type="entry name" value="Flavin_mOase-like"/>
</dbReference>
<sequence length="585" mass="65992">MQELHSNGLNGSANGDTHNAPYQIIEKPSRLARKIRIIVIGCGASAINFAHEVDISPLNLELVCYDKNPSIGGTWFENKYPGCACDIPSVNYQYSWAPSAHWTSFYSGAAEILQYFKSVANDYGLMKYMRLNSRVVDARWDEDSCQWHVAIQKTEDPETISQDKADILINASGVLNKWKWPAIPGRETFQGQMLHSANWDDSVELERKRVAVIGSGSSAVQIVPNIQPMVGSLKCFIRSQSWVTASFGQRFAGKGGTNFKYSETQKDVLANNPRKYMTYRKKIESELNSRFRFILNGSQEQAEARKAAEADMRRRLAKKPELADLIIPTNFAVGCRRPTPGAGYLEAICEENVSVVSQSIKEITPKGIMTVDGVEHEFDVIVCATGFDVSWKPSYPTIGRESRNLIKEWAEAPSTYLSITVPHFPNYLIFNGPYGPYGHGSFLPITETLSKHFLMMFRKMSEEGITSFDPKVEAVADFVQHRRNFLPRTAWSSPCSSWFKQGTVDGEIMMWPGSRIHFFETMKAPRWEDYNLTYTTSNRFGYLGNGFAARESDGSDLTWYLGLLDGEDVQPELPDDDFRDFIVNC</sequence>
<dbReference type="Pfam" id="PF00743">
    <property type="entry name" value="FMO-like"/>
    <property type="match status" value="1"/>
</dbReference>
<evidence type="ECO:0000256" key="3">
    <source>
        <dbReference type="ARBA" id="ARBA00022630"/>
    </source>
</evidence>
<evidence type="ECO:0000256" key="4">
    <source>
        <dbReference type="ARBA" id="ARBA00022827"/>
    </source>
</evidence>
<keyword evidence="7" id="KW-1185">Reference proteome</keyword>
<dbReference type="OrthoDB" id="74360at2759"/>
<dbReference type="SUPFAM" id="SSF51905">
    <property type="entry name" value="FAD/NAD(P)-binding domain"/>
    <property type="match status" value="3"/>
</dbReference>
<accession>A0A1L9VX05</accession>
<evidence type="ECO:0000313" key="7">
    <source>
        <dbReference type="Proteomes" id="UP000184300"/>
    </source>
</evidence>
<keyword evidence="3" id="KW-0285">Flavoprotein</keyword>
<dbReference type="GO" id="GO:0050660">
    <property type="term" value="F:flavin adenine dinucleotide binding"/>
    <property type="evidence" value="ECO:0007669"/>
    <property type="project" value="InterPro"/>
</dbReference>